<evidence type="ECO:0000259" key="7">
    <source>
        <dbReference type="Pfam" id="PF14322"/>
    </source>
</evidence>
<keyword evidence="3" id="KW-0732">Signal</keyword>
<evidence type="ECO:0000256" key="1">
    <source>
        <dbReference type="ARBA" id="ARBA00004442"/>
    </source>
</evidence>
<evidence type="ECO:0000256" key="3">
    <source>
        <dbReference type="ARBA" id="ARBA00022729"/>
    </source>
</evidence>
<evidence type="ECO:0000256" key="5">
    <source>
        <dbReference type="ARBA" id="ARBA00023237"/>
    </source>
</evidence>
<feature type="domain" description="SusD-like N-terminal" evidence="7">
    <location>
        <begin position="104"/>
        <end position="231"/>
    </location>
</feature>
<keyword evidence="9" id="KW-1185">Reference proteome</keyword>
<feature type="domain" description="RagB/SusD" evidence="6">
    <location>
        <begin position="342"/>
        <end position="444"/>
    </location>
</feature>
<dbReference type="RefSeq" id="WP_240714700.1">
    <property type="nucleotide sequence ID" value="NZ_JAKVTV010000006.1"/>
</dbReference>
<evidence type="ECO:0000256" key="4">
    <source>
        <dbReference type="ARBA" id="ARBA00023136"/>
    </source>
</evidence>
<dbReference type="Pfam" id="PF07980">
    <property type="entry name" value="SusD_RagB"/>
    <property type="match status" value="1"/>
</dbReference>
<dbReference type="Gene3D" id="1.25.40.390">
    <property type="match status" value="1"/>
</dbReference>
<evidence type="ECO:0000256" key="2">
    <source>
        <dbReference type="ARBA" id="ARBA00006275"/>
    </source>
</evidence>
<accession>A0A9X1V4P4</accession>
<organism evidence="8 9">
    <name type="scientific">Christiangramia lutea</name>
    <dbReference type="NCBI Taxonomy" id="1607951"/>
    <lineage>
        <taxon>Bacteria</taxon>
        <taxon>Pseudomonadati</taxon>
        <taxon>Bacteroidota</taxon>
        <taxon>Flavobacteriia</taxon>
        <taxon>Flavobacteriales</taxon>
        <taxon>Flavobacteriaceae</taxon>
        <taxon>Christiangramia</taxon>
    </lineage>
</organism>
<dbReference type="InterPro" id="IPR012944">
    <property type="entry name" value="SusD_RagB_dom"/>
</dbReference>
<dbReference type="InterPro" id="IPR011990">
    <property type="entry name" value="TPR-like_helical_dom_sf"/>
</dbReference>
<comment type="caution">
    <text evidence="8">The sequence shown here is derived from an EMBL/GenBank/DDBJ whole genome shotgun (WGS) entry which is preliminary data.</text>
</comment>
<evidence type="ECO:0000259" key="6">
    <source>
        <dbReference type="Pfam" id="PF07980"/>
    </source>
</evidence>
<reference evidence="8" key="1">
    <citation type="submission" date="2022-03" db="EMBL/GenBank/DDBJ databases">
        <title>Gramella crocea sp. nov., isolated from activated sludge of a seafood processing plant.</title>
        <authorList>
            <person name="Zhang X."/>
        </authorList>
    </citation>
    <scope>NUCLEOTIDE SEQUENCE</scope>
    <source>
        <strain evidence="8">YJ019</strain>
    </source>
</reference>
<comment type="subcellular location">
    <subcellularLocation>
        <location evidence="1">Cell outer membrane</location>
    </subcellularLocation>
</comment>
<dbReference type="Proteomes" id="UP001139226">
    <property type="component" value="Unassembled WGS sequence"/>
</dbReference>
<keyword evidence="5" id="KW-0998">Cell outer membrane</keyword>
<evidence type="ECO:0000313" key="9">
    <source>
        <dbReference type="Proteomes" id="UP001139226"/>
    </source>
</evidence>
<name>A0A9X1V4P4_9FLAO</name>
<dbReference type="GO" id="GO:0009279">
    <property type="term" value="C:cell outer membrane"/>
    <property type="evidence" value="ECO:0007669"/>
    <property type="project" value="UniProtKB-SubCell"/>
</dbReference>
<keyword evidence="4" id="KW-0472">Membrane</keyword>
<dbReference type="InterPro" id="IPR033985">
    <property type="entry name" value="SusD-like_N"/>
</dbReference>
<protein>
    <submittedName>
        <fullName evidence="8">RagB/SusD family nutrient uptake outer membrane protein</fullName>
    </submittedName>
</protein>
<proteinExistence type="inferred from homology"/>
<comment type="similarity">
    <text evidence="2">Belongs to the SusD family.</text>
</comment>
<dbReference type="SUPFAM" id="SSF48452">
    <property type="entry name" value="TPR-like"/>
    <property type="match status" value="1"/>
</dbReference>
<evidence type="ECO:0000313" key="8">
    <source>
        <dbReference type="EMBL" id="MCH4824537.1"/>
    </source>
</evidence>
<sequence>MISALLFAGVGCSEEFLDEQPSEFLTAEQIGEAAEKNPAVVRGTMTGIYSLTVETGTGGTTNHDDFGQKGYDIYGDMLSGDMALSVSTYGWYRADITEFQAPQDFTRTRNYMVWRYYYRIIRSANTVIDALGGNEAVPELDENKFIMGQAKAIRAHSYFYLTQYFAKKYNPTAEILPIYDDLQDQNGPKVAMSEIYDFMERDLTDAISLLDGFARAGKNEINKSVAQGMLAYVLGSKGEWQQVYDLTNAVVNSGEFSIMSSEEVLGGFNDLNTSGWMWGIDLTADVGLGLVSWWGQVDRFTYSYAWAGDAKAIDSDLYAAIPDNDIRKQQFQAPTGGYADLMPLNKFYDPNRVIGGQAVVTTDYVYMRIAEMYLLKAEAAARLGMDADAQSALKTVLDERLDDASYVDGLSGGGLLDEIYLQTRIELWGEGKSYLAMKRNQATVTRGDNHLSFVGVGIPYDDERLTFEIPESEIQFNPFITDQNE</sequence>
<gene>
    <name evidence="8" type="ORF">ML462_15295</name>
</gene>
<dbReference type="EMBL" id="JAKVTV010000006">
    <property type="protein sequence ID" value="MCH4824537.1"/>
    <property type="molecule type" value="Genomic_DNA"/>
</dbReference>
<dbReference type="Pfam" id="PF14322">
    <property type="entry name" value="SusD-like_3"/>
    <property type="match status" value="1"/>
</dbReference>
<dbReference type="AlphaFoldDB" id="A0A9X1V4P4"/>